<evidence type="ECO:0000256" key="3">
    <source>
        <dbReference type="PROSITE-ProRule" id="PRU00089"/>
    </source>
</evidence>
<dbReference type="EMBL" id="CH408159">
    <property type="protein sequence ID" value="EDK39890.2"/>
    <property type="molecule type" value="Genomic_DNA"/>
</dbReference>
<dbReference type="SUPFAM" id="SSF49879">
    <property type="entry name" value="SMAD/FHA domain"/>
    <property type="match status" value="1"/>
</dbReference>
<dbReference type="GO" id="GO:0005634">
    <property type="term" value="C:nucleus"/>
    <property type="evidence" value="ECO:0007669"/>
    <property type="project" value="UniProtKB-SubCell"/>
</dbReference>
<dbReference type="InterPro" id="IPR000253">
    <property type="entry name" value="FHA_dom"/>
</dbReference>
<feature type="coiled-coil region" evidence="4">
    <location>
        <begin position="469"/>
        <end position="496"/>
    </location>
</feature>
<dbReference type="PRINTS" id="PR00053">
    <property type="entry name" value="FORKHEAD"/>
</dbReference>
<evidence type="ECO:0000256" key="4">
    <source>
        <dbReference type="SAM" id="Coils"/>
    </source>
</evidence>
<dbReference type="Pfam" id="PF00498">
    <property type="entry name" value="FHA"/>
    <property type="match status" value="1"/>
</dbReference>
<dbReference type="Pfam" id="PF00250">
    <property type="entry name" value="Forkhead"/>
    <property type="match status" value="1"/>
</dbReference>
<dbReference type="RefSeq" id="XP_001483259.2">
    <property type="nucleotide sequence ID" value="XM_001483209.1"/>
</dbReference>
<dbReference type="Gene3D" id="2.60.200.20">
    <property type="match status" value="1"/>
</dbReference>
<dbReference type="VEuPathDB" id="FungiDB:PGUG_03988"/>
<feature type="domain" description="Fork-head" evidence="7">
    <location>
        <begin position="396"/>
        <end position="480"/>
    </location>
</feature>
<feature type="DNA-binding region" description="Fork-head" evidence="3">
    <location>
        <begin position="396"/>
        <end position="480"/>
    </location>
</feature>
<dbReference type="PANTHER" id="PTHR21712">
    <property type="entry name" value="PRE-RRNA-PROCESSING PROTEIN FHL1"/>
    <property type="match status" value="1"/>
</dbReference>
<evidence type="ECO:0000313" key="8">
    <source>
        <dbReference type="EMBL" id="EDK39890.2"/>
    </source>
</evidence>
<dbReference type="AlphaFoldDB" id="A5DL37"/>
<dbReference type="InterPro" id="IPR001766">
    <property type="entry name" value="Fork_head_dom"/>
</dbReference>
<organism evidence="8 9">
    <name type="scientific">Meyerozyma guilliermondii (strain ATCC 6260 / CBS 566 / DSM 6381 / JCM 1539 / NBRC 10279 / NRRL Y-324)</name>
    <name type="common">Yeast</name>
    <name type="synonym">Candida guilliermondii</name>
    <dbReference type="NCBI Taxonomy" id="294746"/>
    <lineage>
        <taxon>Eukaryota</taxon>
        <taxon>Fungi</taxon>
        <taxon>Dikarya</taxon>
        <taxon>Ascomycota</taxon>
        <taxon>Saccharomycotina</taxon>
        <taxon>Pichiomycetes</taxon>
        <taxon>Debaryomycetaceae</taxon>
        <taxon>Meyerozyma</taxon>
    </lineage>
</organism>
<dbReference type="OMA" id="DMFVENG"/>
<proteinExistence type="predicted"/>
<dbReference type="Proteomes" id="UP000001997">
    <property type="component" value="Unassembled WGS sequence"/>
</dbReference>
<dbReference type="InterPro" id="IPR008984">
    <property type="entry name" value="SMAD_FHA_dom_sf"/>
</dbReference>
<dbReference type="GO" id="GO:0060962">
    <property type="term" value="P:regulation of ribosomal protein gene transcription by RNA polymerase II"/>
    <property type="evidence" value="ECO:0007669"/>
    <property type="project" value="InterPro"/>
</dbReference>
<dbReference type="SMART" id="SM00339">
    <property type="entry name" value="FH"/>
    <property type="match status" value="1"/>
</dbReference>
<dbReference type="OrthoDB" id="5954824at2759"/>
<accession>A5DL37</accession>
<evidence type="ECO:0000256" key="2">
    <source>
        <dbReference type="ARBA" id="ARBA00023242"/>
    </source>
</evidence>
<dbReference type="PROSITE" id="PS50006">
    <property type="entry name" value="FHA_DOMAIN"/>
    <property type="match status" value="1"/>
</dbReference>
<dbReference type="KEGG" id="pgu:PGUG_03988"/>
<dbReference type="InterPro" id="IPR045178">
    <property type="entry name" value="Fhl1/FHA1"/>
</dbReference>
<evidence type="ECO:0000259" key="7">
    <source>
        <dbReference type="PROSITE" id="PS50039"/>
    </source>
</evidence>
<feature type="compositionally biased region" description="Polar residues" evidence="5">
    <location>
        <begin position="546"/>
        <end position="559"/>
    </location>
</feature>
<keyword evidence="4" id="KW-0175">Coiled coil</keyword>
<dbReference type="GO" id="GO:0043565">
    <property type="term" value="F:sequence-specific DNA binding"/>
    <property type="evidence" value="ECO:0007669"/>
    <property type="project" value="InterPro"/>
</dbReference>
<reference evidence="8 9" key="1">
    <citation type="journal article" date="2009" name="Nature">
        <title>Evolution of pathogenicity and sexual reproduction in eight Candida genomes.</title>
        <authorList>
            <person name="Butler G."/>
            <person name="Rasmussen M.D."/>
            <person name="Lin M.F."/>
            <person name="Santos M.A."/>
            <person name="Sakthikumar S."/>
            <person name="Munro C.A."/>
            <person name="Rheinbay E."/>
            <person name="Grabherr M."/>
            <person name="Forche A."/>
            <person name="Reedy J.L."/>
            <person name="Agrafioti I."/>
            <person name="Arnaud M.B."/>
            <person name="Bates S."/>
            <person name="Brown A.J."/>
            <person name="Brunke S."/>
            <person name="Costanzo M.C."/>
            <person name="Fitzpatrick D.A."/>
            <person name="de Groot P.W."/>
            <person name="Harris D."/>
            <person name="Hoyer L.L."/>
            <person name="Hube B."/>
            <person name="Klis F.M."/>
            <person name="Kodira C."/>
            <person name="Lennard N."/>
            <person name="Logue M.E."/>
            <person name="Martin R."/>
            <person name="Neiman A.M."/>
            <person name="Nikolaou E."/>
            <person name="Quail M.A."/>
            <person name="Quinn J."/>
            <person name="Santos M.C."/>
            <person name="Schmitzberger F.F."/>
            <person name="Sherlock G."/>
            <person name="Shah P."/>
            <person name="Silverstein K.A."/>
            <person name="Skrzypek M.S."/>
            <person name="Soll D."/>
            <person name="Staggs R."/>
            <person name="Stansfield I."/>
            <person name="Stumpf M.P."/>
            <person name="Sudbery P.E."/>
            <person name="Srikantha T."/>
            <person name="Zeng Q."/>
            <person name="Berman J."/>
            <person name="Berriman M."/>
            <person name="Heitman J."/>
            <person name="Gow N.A."/>
            <person name="Lorenz M.C."/>
            <person name="Birren B.W."/>
            <person name="Kellis M."/>
            <person name="Cuomo C.A."/>
        </authorList>
    </citation>
    <scope>NUCLEOTIDE SEQUENCE [LARGE SCALE GENOMIC DNA]</scope>
    <source>
        <strain evidence="9">ATCC 6260 / CBS 566 / DSM 6381 / JCM 1539 / NBRC 10279 / NRRL Y-324</strain>
    </source>
</reference>
<dbReference type="Gene3D" id="1.10.10.10">
    <property type="entry name" value="Winged helix-like DNA-binding domain superfamily/Winged helix DNA-binding domain"/>
    <property type="match status" value="1"/>
</dbReference>
<evidence type="ECO:0000313" key="9">
    <source>
        <dbReference type="Proteomes" id="UP000001997"/>
    </source>
</evidence>
<keyword evidence="1 3" id="KW-0238">DNA-binding</keyword>
<feature type="domain" description="FHA" evidence="6">
    <location>
        <begin position="101"/>
        <end position="162"/>
    </location>
</feature>
<dbReference type="CDD" id="cd22701">
    <property type="entry name" value="FHA_FKH1-like"/>
    <property type="match status" value="1"/>
</dbReference>
<gene>
    <name evidence="8" type="ORF">PGUG_03988</name>
</gene>
<dbReference type="PROSITE" id="PS50039">
    <property type="entry name" value="FORK_HEAD_3"/>
    <property type="match status" value="1"/>
</dbReference>
<evidence type="ECO:0000259" key="6">
    <source>
        <dbReference type="PROSITE" id="PS50006"/>
    </source>
</evidence>
<dbReference type="InterPro" id="IPR036388">
    <property type="entry name" value="WH-like_DNA-bd_sf"/>
</dbReference>
<keyword evidence="9" id="KW-1185">Reference proteome</keyword>
<dbReference type="InParanoid" id="A5DL37"/>
<dbReference type="GO" id="GO:0003700">
    <property type="term" value="F:DNA-binding transcription factor activity"/>
    <property type="evidence" value="ECO:0007669"/>
    <property type="project" value="InterPro"/>
</dbReference>
<sequence>MSSIAHGDELNPVSFGREKEALDGYGDEISADLSLSKMLDENSPQIIEPEASKSSSSSVSVTNESVLGSINKVKDEDQSKISAYARLDFENYTFYVQTLQVILGRRSNDKLMQGSHHTVDVHISSKKAISRKHAKIFYNFGTQRFEISILGRNGAFVDDLFVEKGVTLPLVDGTKIQIGDIPFAFLLPSIDPPDNVTVAAKPFNPTDAINLRTNLYSRSTSNSPTTKSLEYSDNVDPSLSDLDRQVASLTPLIEDHTGVKEETKPPLMGKPARMGKPAIPPRYGRPANLSGSSMLGIPAHLVQGGSALKVAPGSYPGGMGYRPSVPRLEAQIRTLTPTQPTKISPAPVITVCTQPVLPSVLAPTPVATDGSSTIKKREPKKSVHTAEEIPEKYRIKPNIHFVSMISLALKKGPLTISEIQETIKELFPYYKYCPDGWQVSISHNLLLNKMFSKVDQREDGWTWKVDEEYFHEKENVRQKQQELANARAKETAIRLEEAKLRKPTFGAQSQFLSQLRQGTQKQKTIAELASEISRDGRSPYTSSIKEQLAANRSQSPTTISPGNHSGNNPINSGSSSVHSPVNSVNSSNSINSSSPSPTTNSSGDTKKALAYVQKELFTLYKARKLNYDTTTTTEIITKALTTTIAQVKVVGAKAGCGDNALGFLVERAPQQVSKILDIALSKSIRDKEASVSPSKRSYEENYPPAKR</sequence>
<dbReference type="PANTHER" id="PTHR21712:SF29">
    <property type="entry name" value="PRE-RRNA-PROCESSING PROTEIN FHL1"/>
    <property type="match status" value="1"/>
</dbReference>
<evidence type="ECO:0000256" key="1">
    <source>
        <dbReference type="ARBA" id="ARBA00023125"/>
    </source>
</evidence>
<dbReference type="GeneID" id="5125174"/>
<feature type="region of interest" description="Disordered" evidence="5">
    <location>
        <begin position="546"/>
        <end position="605"/>
    </location>
</feature>
<dbReference type="SMART" id="SM00240">
    <property type="entry name" value="FHA"/>
    <property type="match status" value="1"/>
</dbReference>
<dbReference type="eggNOG" id="KOG2294">
    <property type="taxonomic scope" value="Eukaryota"/>
</dbReference>
<feature type="region of interest" description="Disordered" evidence="5">
    <location>
        <begin position="687"/>
        <end position="707"/>
    </location>
</feature>
<evidence type="ECO:0000256" key="5">
    <source>
        <dbReference type="SAM" id="MobiDB-lite"/>
    </source>
</evidence>
<protein>
    <submittedName>
        <fullName evidence="8">Uncharacterized protein</fullName>
    </submittedName>
</protein>
<dbReference type="HOGENOM" id="CLU_390341_0_0_1"/>
<keyword evidence="2 3" id="KW-0539">Nucleus</keyword>
<comment type="subcellular location">
    <subcellularLocation>
        <location evidence="3">Nucleus</location>
    </subcellularLocation>
</comment>
<dbReference type="SUPFAM" id="SSF46785">
    <property type="entry name" value="Winged helix' DNA-binding domain"/>
    <property type="match status" value="1"/>
</dbReference>
<dbReference type="STRING" id="294746.A5DL37"/>
<feature type="compositionally biased region" description="Low complexity" evidence="5">
    <location>
        <begin position="560"/>
        <end position="603"/>
    </location>
</feature>
<dbReference type="InterPro" id="IPR036390">
    <property type="entry name" value="WH_DNA-bd_sf"/>
</dbReference>
<name>A5DL37_PICGU</name>